<keyword evidence="6 10" id="KW-1133">Transmembrane helix</keyword>
<dbReference type="SMART" id="SM01091">
    <property type="entry name" value="CorC_HlyC"/>
    <property type="match status" value="1"/>
</dbReference>
<dbReference type="PROSITE" id="PS51371">
    <property type="entry name" value="CBS"/>
    <property type="match status" value="1"/>
</dbReference>
<dbReference type="RefSeq" id="WP_197920016.1">
    <property type="nucleotide sequence ID" value="NZ_CAWPTA010000006.1"/>
</dbReference>
<evidence type="ECO:0000256" key="2">
    <source>
        <dbReference type="ARBA" id="ARBA00006446"/>
    </source>
</evidence>
<dbReference type="InterPro" id="IPR046342">
    <property type="entry name" value="CBS_dom_sf"/>
</dbReference>
<evidence type="ECO:0000256" key="11">
    <source>
        <dbReference type="SAM" id="Phobius"/>
    </source>
</evidence>
<dbReference type="InterPro" id="IPR044751">
    <property type="entry name" value="Ion_transp-like_CBS"/>
</dbReference>
<evidence type="ECO:0000313" key="15">
    <source>
        <dbReference type="Proteomes" id="UP000602442"/>
    </source>
</evidence>
<dbReference type="InterPro" id="IPR051676">
    <property type="entry name" value="UPF0053_domain"/>
</dbReference>
<accession>A0ABS0N260</accession>
<keyword evidence="15" id="KW-1185">Reference proteome</keyword>
<protein>
    <submittedName>
        <fullName evidence="14">HlyC/CorC family transporter</fullName>
    </submittedName>
</protein>
<comment type="caution">
    <text evidence="14">The sequence shown here is derived from an EMBL/GenBank/DDBJ whole genome shotgun (WGS) entry which is preliminary data.</text>
</comment>
<evidence type="ECO:0000259" key="13">
    <source>
        <dbReference type="PROSITE" id="PS51846"/>
    </source>
</evidence>
<dbReference type="InterPro" id="IPR000644">
    <property type="entry name" value="CBS_dom"/>
</dbReference>
<evidence type="ECO:0000256" key="4">
    <source>
        <dbReference type="ARBA" id="ARBA00022692"/>
    </source>
</evidence>
<gene>
    <name evidence="14" type="ORF">I5L03_01930</name>
</gene>
<keyword evidence="5" id="KW-0677">Repeat</keyword>
<evidence type="ECO:0000256" key="5">
    <source>
        <dbReference type="ARBA" id="ARBA00022737"/>
    </source>
</evidence>
<dbReference type="InterPro" id="IPR002550">
    <property type="entry name" value="CNNM"/>
</dbReference>
<name>A0ABS0N260_9SPHN</name>
<dbReference type="Gene3D" id="3.10.580.10">
    <property type="entry name" value="CBS-domain"/>
    <property type="match status" value="1"/>
</dbReference>
<keyword evidence="7 9" id="KW-0129">CBS domain</keyword>
<dbReference type="InterPro" id="IPR005170">
    <property type="entry name" value="Transptr-assoc_dom"/>
</dbReference>
<dbReference type="SUPFAM" id="SSF56176">
    <property type="entry name" value="FAD-binding/transporter-associated domain-like"/>
    <property type="match status" value="1"/>
</dbReference>
<evidence type="ECO:0000256" key="7">
    <source>
        <dbReference type="ARBA" id="ARBA00023122"/>
    </source>
</evidence>
<keyword evidence="3" id="KW-1003">Cell membrane</keyword>
<dbReference type="PANTHER" id="PTHR43099:SF5">
    <property type="entry name" value="HLYC_CORC FAMILY TRANSPORTER"/>
    <property type="match status" value="1"/>
</dbReference>
<evidence type="ECO:0000256" key="8">
    <source>
        <dbReference type="ARBA" id="ARBA00023136"/>
    </source>
</evidence>
<feature type="transmembrane region" description="Helical" evidence="11">
    <location>
        <begin position="6"/>
        <end position="29"/>
    </location>
</feature>
<sequence>MDPFPWHYLAALVLLIVLNGVFAMSELAIVSARTARLRAAAEKGSKSAAIAMRLAQEPGKFLSTVQIGITLIAIGTGAFAGAQLGEPVAERLIRTGLSEDAAYNVAFAVVIGLTTFLSVVVGELVPKQIALRAAEPIAILMARPMHILARVAAPFVWLLDTTSNLLLSLLRVRHKGDHRLTAEELQMIFADATRTGVIEEQERAILSGIMRLQDRAVRELMTPRTEIDWLEADADEARMREVIADTPHSLLPVADSTPDKILGVVKVRELLALLMAGEMIDLKSLLRKNEVVPDQLDAMDALRVLQMSGTGMAMVHDEYGHLDGLVTTADLLEAIAGDFASHQDEGDTPMMTEREDGSLLVSGALAADSMAERLGLDLPEGREFATAAGYALYVLKHLPTEGEYFIDQGWRFEVVDMDGRKIDKLLVSQED</sequence>
<proteinExistence type="inferred from homology"/>
<evidence type="ECO:0000259" key="12">
    <source>
        <dbReference type="PROSITE" id="PS51371"/>
    </source>
</evidence>
<feature type="transmembrane region" description="Helical" evidence="11">
    <location>
        <begin position="61"/>
        <end position="82"/>
    </location>
</feature>
<evidence type="ECO:0000256" key="10">
    <source>
        <dbReference type="PROSITE-ProRule" id="PRU01193"/>
    </source>
</evidence>
<keyword evidence="4 10" id="KW-0812">Transmembrane</keyword>
<dbReference type="InterPro" id="IPR036318">
    <property type="entry name" value="FAD-bd_PCMH-like_sf"/>
</dbReference>
<dbReference type="EMBL" id="JAEANY010000001">
    <property type="protein sequence ID" value="MBH5321341.1"/>
    <property type="molecule type" value="Genomic_DNA"/>
</dbReference>
<dbReference type="Pfam" id="PF00571">
    <property type="entry name" value="CBS"/>
    <property type="match status" value="1"/>
</dbReference>
<dbReference type="CDD" id="cd04590">
    <property type="entry name" value="CBS_pair_CorC_HlyC_assoc"/>
    <property type="match status" value="1"/>
</dbReference>
<evidence type="ECO:0000313" key="14">
    <source>
        <dbReference type="EMBL" id="MBH5321341.1"/>
    </source>
</evidence>
<organism evidence="14 15">
    <name type="scientific">Aurantiacibacter sediminis</name>
    <dbReference type="NCBI Taxonomy" id="2793064"/>
    <lineage>
        <taxon>Bacteria</taxon>
        <taxon>Pseudomonadati</taxon>
        <taxon>Pseudomonadota</taxon>
        <taxon>Alphaproteobacteria</taxon>
        <taxon>Sphingomonadales</taxon>
        <taxon>Erythrobacteraceae</taxon>
        <taxon>Aurantiacibacter</taxon>
    </lineage>
</organism>
<reference evidence="14 15" key="1">
    <citation type="submission" date="2020-11" db="EMBL/GenBank/DDBJ databases">
        <title>Erythrobacter sediminis sp. nov., a marine bacterium from a tidal flat of Garorim Bay.</title>
        <authorList>
            <person name="Kim D."/>
            <person name="Yoo Y."/>
            <person name="Kim J.-J."/>
        </authorList>
    </citation>
    <scope>NUCLEOTIDE SEQUENCE [LARGE SCALE GENOMIC DNA]</scope>
    <source>
        <strain evidence="14 15">JGD-13</strain>
    </source>
</reference>
<feature type="domain" description="CNNM transmembrane" evidence="13">
    <location>
        <begin position="1"/>
        <end position="202"/>
    </location>
</feature>
<comment type="similarity">
    <text evidence="2">Belongs to the UPF0053 family. Hemolysin C subfamily.</text>
</comment>
<feature type="transmembrane region" description="Helical" evidence="11">
    <location>
        <begin position="102"/>
        <end position="125"/>
    </location>
</feature>
<evidence type="ECO:0000256" key="6">
    <source>
        <dbReference type="ARBA" id="ARBA00022989"/>
    </source>
</evidence>
<dbReference type="Pfam" id="PF03471">
    <property type="entry name" value="CorC_HlyC"/>
    <property type="match status" value="1"/>
</dbReference>
<dbReference type="Pfam" id="PF01595">
    <property type="entry name" value="CNNM"/>
    <property type="match status" value="1"/>
</dbReference>
<dbReference type="InterPro" id="IPR016169">
    <property type="entry name" value="FAD-bd_PCMH_sub2"/>
</dbReference>
<dbReference type="PROSITE" id="PS51846">
    <property type="entry name" value="CNNM"/>
    <property type="match status" value="1"/>
</dbReference>
<dbReference type="Gene3D" id="3.30.465.10">
    <property type="match status" value="1"/>
</dbReference>
<dbReference type="PANTHER" id="PTHR43099">
    <property type="entry name" value="UPF0053 PROTEIN YRKA"/>
    <property type="match status" value="1"/>
</dbReference>
<evidence type="ECO:0000256" key="1">
    <source>
        <dbReference type="ARBA" id="ARBA00004651"/>
    </source>
</evidence>
<dbReference type="SUPFAM" id="SSF54631">
    <property type="entry name" value="CBS-domain pair"/>
    <property type="match status" value="1"/>
</dbReference>
<comment type="subcellular location">
    <subcellularLocation>
        <location evidence="1">Cell membrane</location>
        <topology evidence="1">Multi-pass membrane protein</topology>
    </subcellularLocation>
</comment>
<evidence type="ECO:0000256" key="9">
    <source>
        <dbReference type="PROSITE-ProRule" id="PRU00703"/>
    </source>
</evidence>
<keyword evidence="8 10" id="KW-0472">Membrane</keyword>
<dbReference type="Proteomes" id="UP000602442">
    <property type="component" value="Unassembled WGS sequence"/>
</dbReference>
<feature type="domain" description="CBS" evidence="12">
    <location>
        <begin position="285"/>
        <end position="345"/>
    </location>
</feature>
<evidence type="ECO:0000256" key="3">
    <source>
        <dbReference type="ARBA" id="ARBA00022475"/>
    </source>
</evidence>
<feature type="transmembrane region" description="Helical" evidence="11">
    <location>
        <begin position="137"/>
        <end position="159"/>
    </location>
</feature>